<accession>A0A0F9E9I9</accession>
<name>A0A0F9E9I9_9ZZZZ</name>
<protein>
    <submittedName>
        <fullName evidence="1">Uncharacterized protein</fullName>
    </submittedName>
</protein>
<evidence type="ECO:0000313" key="1">
    <source>
        <dbReference type="EMBL" id="KKL26501.1"/>
    </source>
</evidence>
<gene>
    <name evidence="1" type="ORF">LCGC14_2394680</name>
</gene>
<dbReference type="EMBL" id="LAZR01035818">
    <property type="protein sequence ID" value="KKL26501.1"/>
    <property type="molecule type" value="Genomic_DNA"/>
</dbReference>
<comment type="caution">
    <text evidence="1">The sequence shown here is derived from an EMBL/GenBank/DDBJ whole genome shotgun (WGS) entry which is preliminary data.</text>
</comment>
<sequence length="66" mass="7930">MNENERLMVYELDDSGEKKKVEVAEEELQSFLISHPEQVFVIIREDLRRIFFHSKSVETVASRWNF</sequence>
<dbReference type="AlphaFoldDB" id="A0A0F9E9I9"/>
<organism evidence="1">
    <name type="scientific">marine sediment metagenome</name>
    <dbReference type="NCBI Taxonomy" id="412755"/>
    <lineage>
        <taxon>unclassified sequences</taxon>
        <taxon>metagenomes</taxon>
        <taxon>ecological metagenomes</taxon>
    </lineage>
</organism>
<reference evidence="1" key="1">
    <citation type="journal article" date="2015" name="Nature">
        <title>Complex archaea that bridge the gap between prokaryotes and eukaryotes.</title>
        <authorList>
            <person name="Spang A."/>
            <person name="Saw J.H."/>
            <person name="Jorgensen S.L."/>
            <person name="Zaremba-Niedzwiedzka K."/>
            <person name="Martijn J."/>
            <person name="Lind A.E."/>
            <person name="van Eijk R."/>
            <person name="Schleper C."/>
            <person name="Guy L."/>
            <person name="Ettema T.J."/>
        </authorList>
    </citation>
    <scope>NUCLEOTIDE SEQUENCE</scope>
</reference>
<proteinExistence type="predicted"/>